<organism evidence="7 8">
    <name type="scientific">Nocardioides plantarum</name>
    <dbReference type="NCBI Taxonomy" id="29299"/>
    <lineage>
        <taxon>Bacteria</taxon>
        <taxon>Bacillati</taxon>
        <taxon>Actinomycetota</taxon>
        <taxon>Actinomycetes</taxon>
        <taxon>Propionibacteriales</taxon>
        <taxon>Nocardioidaceae</taxon>
        <taxon>Nocardioides</taxon>
    </lineage>
</organism>
<dbReference type="PANTHER" id="PTHR30532:SF24">
    <property type="entry name" value="FERRIC ENTEROBACTIN-BINDING PERIPLASMIC PROTEIN FEPB"/>
    <property type="match status" value="1"/>
</dbReference>
<dbReference type="Pfam" id="PF01497">
    <property type="entry name" value="Peripla_BP_2"/>
    <property type="match status" value="1"/>
</dbReference>
<name>A0ABV5KE59_9ACTN</name>
<keyword evidence="8" id="KW-1185">Reference proteome</keyword>
<sequence>MRLLALAALLALSSALVACGDDAGEGEKRVPTPPRAVGAEVLEGTGTFPATVEHQFGTTTVPAEPKRVVSVGFTEQDVLLQLGVIPIAVTEWYGKQPDATWPWAHDLLGGATPEVLDSSDGFPIEKIAALEPDLIVGTNAGMEKRDYQLLSAIAPTVTSVPDSTPYFSPWQDQVLQVARALGREADGQTLVDRVESDFEAVADFHPEWKGRTATFSQGGPYDGQLYVYPAGLSTDFLTMLGFEITPGLEKYAPNVGEQALISGENVDLLEADVVVWATEDADMFAELQDFATVADLPAVKERRSVYTDEVLAGALYFITPLSLEYVLEHLTPRLEKAVAGQGPTEYDS</sequence>
<accession>A0ABV5KE59</accession>
<keyword evidence="4 5" id="KW-0732">Signal</keyword>
<evidence type="ECO:0000256" key="1">
    <source>
        <dbReference type="ARBA" id="ARBA00004196"/>
    </source>
</evidence>
<comment type="subcellular location">
    <subcellularLocation>
        <location evidence="1">Cell envelope</location>
    </subcellularLocation>
</comment>
<dbReference type="EMBL" id="JBHMDG010000016">
    <property type="protein sequence ID" value="MFB9314160.1"/>
    <property type="molecule type" value="Genomic_DNA"/>
</dbReference>
<dbReference type="RefSeq" id="WP_140010322.1">
    <property type="nucleotide sequence ID" value="NZ_JBHMDG010000016.1"/>
</dbReference>
<comment type="similarity">
    <text evidence="2">Belongs to the bacterial solute-binding protein 8 family.</text>
</comment>
<evidence type="ECO:0000259" key="6">
    <source>
        <dbReference type="PROSITE" id="PS50983"/>
    </source>
</evidence>
<evidence type="ECO:0000256" key="5">
    <source>
        <dbReference type="SAM" id="SignalP"/>
    </source>
</evidence>
<protein>
    <submittedName>
        <fullName evidence="7">ABC transporter substrate-binding protein</fullName>
    </submittedName>
</protein>
<reference evidence="7 8" key="1">
    <citation type="submission" date="2024-09" db="EMBL/GenBank/DDBJ databases">
        <authorList>
            <person name="Sun Q."/>
            <person name="Mori K."/>
        </authorList>
    </citation>
    <scope>NUCLEOTIDE SEQUENCE [LARGE SCALE GENOMIC DNA]</scope>
    <source>
        <strain evidence="7 8">JCM 9626</strain>
    </source>
</reference>
<dbReference type="SUPFAM" id="SSF53807">
    <property type="entry name" value="Helical backbone' metal receptor"/>
    <property type="match status" value="1"/>
</dbReference>
<gene>
    <name evidence="7" type="ORF">ACFFRI_13990</name>
</gene>
<dbReference type="InterPro" id="IPR051313">
    <property type="entry name" value="Bact_iron-sidero_bind"/>
</dbReference>
<evidence type="ECO:0000256" key="4">
    <source>
        <dbReference type="ARBA" id="ARBA00022729"/>
    </source>
</evidence>
<proteinExistence type="inferred from homology"/>
<feature type="chain" id="PRO_5045100890" evidence="5">
    <location>
        <begin position="19"/>
        <end position="348"/>
    </location>
</feature>
<evidence type="ECO:0000313" key="8">
    <source>
        <dbReference type="Proteomes" id="UP001589750"/>
    </source>
</evidence>
<dbReference type="PROSITE" id="PS51257">
    <property type="entry name" value="PROKAR_LIPOPROTEIN"/>
    <property type="match status" value="1"/>
</dbReference>
<dbReference type="Gene3D" id="3.40.50.1980">
    <property type="entry name" value="Nitrogenase molybdenum iron protein domain"/>
    <property type="match status" value="2"/>
</dbReference>
<dbReference type="PANTHER" id="PTHR30532">
    <property type="entry name" value="IRON III DICITRATE-BINDING PERIPLASMIC PROTEIN"/>
    <property type="match status" value="1"/>
</dbReference>
<dbReference type="InterPro" id="IPR002491">
    <property type="entry name" value="ABC_transptr_periplasmic_BD"/>
</dbReference>
<dbReference type="Proteomes" id="UP001589750">
    <property type="component" value="Unassembled WGS sequence"/>
</dbReference>
<feature type="signal peptide" evidence="5">
    <location>
        <begin position="1"/>
        <end position="18"/>
    </location>
</feature>
<feature type="domain" description="Fe/B12 periplasmic-binding" evidence="6">
    <location>
        <begin position="67"/>
        <end position="338"/>
    </location>
</feature>
<dbReference type="PROSITE" id="PS50983">
    <property type="entry name" value="FE_B12_PBP"/>
    <property type="match status" value="1"/>
</dbReference>
<evidence type="ECO:0000256" key="2">
    <source>
        <dbReference type="ARBA" id="ARBA00008814"/>
    </source>
</evidence>
<evidence type="ECO:0000256" key="3">
    <source>
        <dbReference type="ARBA" id="ARBA00022448"/>
    </source>
</evidence>
<comment type="caution">
    <text evidence="7">The sequence shown here is derived from an EMBL/GenBank/DDBJ whole genome shotgun (WGS) entry which is preliminary data.</text>
</comment>
<evidence type="ECO:0000313" key="7">
    <source>
        <dbReference type="EMBL" id="MFB9314160.1"/>
    </source>
</evidence>
<keyword evidence="3" id="KW-0813">Transport</keyword>